<dbReference type="Pfam" id="PF05147">
    <property type="entry name" value="LANC_like"/>
    <property type="match status" value="1"/>
</dbReference>
<dbReference type="Gene3D" id="1.50.10.10">
    <property type="match status" value="1"/>
</dbReference>
<dbReference type="InterPro" id="IPR057929">
    <property type="entry name" value="RamC_N"/>
</dbReference>
<dbReference type="PRINTS" id="PR01950">
    <property type="entry name" value="LANCSUPER"/>
</dbReference>
<dbReference type="Pfam" id="PF25816">
    <property type="entry name" value="RamC_N"/>
    <property type="match status" value="1"/>
</dbReference>
<dbReference type="SUPFAM" id="SSF56112">
    <property type="entry name" value="Protein kinase-like (PK-like)"/>
    <property type="match status" value="1"/>
</dbReference>
<evidence type="ECO:0000313" key="3">
    <source>
        <dbReference type="Proteomes" id="UP000730482"/>
    </source>
</evidence>
<reference evidence="2 3" key="1">
    <citation type="submission" date="2020-02" db="EMBL/GenBank/DDBJ databases">
        <title>Acidophilic actinobacteria isolated from forest soil.</title>
        <authorList>
            <person name="Golinska P."/>
        </authorList>
    </citation>
    <scope>NUCLEOTIDE SEQUENCE [LARGE SCALE GENOMIC DNA]</scope>
    <source>
        <strain evidence="2 3">NL8</strain>
    </source>
</reference>
<feature type="domain" description="Protein kinase" evidence="1">
    <location>
        <begin position="215"/>
        <end position="486"/>
    </location>
</feature>
<gene>
    <name evidence="2" type="ORF">KGQ19_39815</name>
</gene>
<keyword evidence="2" id="KW-0418">Kinase</keyword>
<name>A0ABS5L3U4_9ACTN</name>
<protein>
    <submittedName>
        <fullName evidence="2">Protein kinase/lanthionine synthetase C family protein</fullName>
    </submittedName>
</protein>
<dbReference type="GO" id="GO:0016301">
    <property type="term" value="F:kinase activity"/>
    <property type="evidence" value="ECO:0007669"/>
    <property type="project" value="UniProtKB-KW"/>
</dbReference>
<keyword evidence="2" id="KW-0808">Transferase</keyword>
<dbReference type="InterPro" id="IPR007822">
    <property type="entry name" value="LANC-like"/>
</dbReference>
<accession>A0ABS5L3U4</accession>
<dbReference type="InterPro" id="IPR000719">
    <property type="entry name" value="Prot_kinase_dom"/>
</dbReference>
<dbReference type="PROSITE" id="PS50011">
    <property type="entry name" value="PROTEIN_KINASE_DOM"/>
    <property type="match status" value="1"/>
</dbReference>
<evidence type="ECO:0000313" key="2">
    <source>
        <dbReference type="EMBL" id="MBS2553018.1"/>
    </source>
</evidence>
<comment type="caution">
    <text evidence="2">The sequence shown here is derived from an EMBL/GenBank/DDBJ whole genome shotgun (WGS) entry which is preliminary data.</text>
</comment>
<dbReference type="Gene3D" id="3.30.200.20">
    <property type="entry name" value="Phosphorylase Kinase, domain 1"/>
    <property type="match status" value="1"/>
</dbReference>
<dbReference type="Proteomes" id="UP000730482">
    <property type="component" value="Unassembled WGS sequence"/>
</dbReference>
<dbReference type="SUPFAM" id="SSF158745">
    <property type="entry name" value="LanC-like"/>
    <property type="match status" value="1"/>
</dbReference>
<keyword evidence="3" id="KW-1185">Reference proteome</keyword>
<sequence length="876" mass="92882">MNGGLSPEDVERLIRTHAARAGVEIGLKAGTTWLGVRPPGAHVVEQGWKLHVSSRTGALAETADVIVPALLAEGCAFKVARSTGALARLNDGTTTPASIGKAFTVYPEQDRVRDVGLMLARLLAGRAAPRVLSDRRVAADAPVYYRYGPIDKPWGADAQGKLVMTLTGPDGEEFPALATLRYRQPTWAVDPFTGAPGARDWERPPNAPTRLGDHYEIDGGIVHAGRGDVMRAVDVRDGGRVIVKQSRALVDEGEDGVDTRLRVRNERRVLAVLEGVPGVAGYVDHFRAGTDEFLVTRDVGRYNLADDVVRCGRYATADSAGAVSGRTLERLARQLATVILAVHERGVLIRDLNPRNVVVAPDGAAQLIDLGLAGHNGLYLPGGTSGYSSARQFQHEEPTTGDDLVALGTTLCYAWSALPAVVLSDDVDEPRRIALRMIRARCGDAPGGVMGLICDLLGMDDVRVHKAARRMAAGDFSPVRRTRTALPKSAPVTDDLIEQIGANLLTDLTRQARRVLTEVPRTEQVGVDGCVYRGGAGIGLELLEHLAEPGVPALVARLVPFSRRGADVVRLGPGLWTGRTGLDVFQLSAAQRLAAGAVPDTFPGVAETPGQDWKPEYSDLISGASGIGLGHLMLHDLDGRPAHLDIARLCADHVLANAMPDPESQPGLLGESTGVEPSAARGHGLAGTVEALAVIGDRLGEDTMLTGADERARELVRRTDRLVAWSSRPTTAPLAASWCQGLAGIATSLLTAADRLNEPAYGAAARRAADACAALIPRMDKPTQCCGLAGIGNMLIDVAGREGDERYWQAARAVVAQMLVRSAGPAEHPVFVRDDPGEYSASWAYGLTGILGFFRRLSRGGGPMALSVSSAMSCVR</sequence>
<dbReference type="SMART" id="SM01260">
    <property type="entry name" value="LANC_like"/>
    <property type="match status" value="1"/>
</dbReference>
<organism evidence="2 3">
    <name type="scientific">Catenulispora pinistramenti</name>
    <dbReference type="NCBI Taxonomy" id="2705254"/>
    <lineage>
        <taxon>Bacteria</taxon>
        <taxon>Bacillati</taxon>
        <taxon>Actinomycetota</taxon>
        <taxon>Actinomycetes</taxon>
        <taxon>Catenulisporales</taxon>
        <taxon>Catenulisporaceae</taxon>
        <taxon>Catenulispora</taxon>
    </lineage>
</organism>
<dbReference type="SMART" id="SM00220">
    <property type="entry name" value="S_TKc"/>
    <property type="match status" value="1"/>
</dbReference>
<dbReference type="Gene3D" id="1.10.510.10">
    <property type="entry name" value="Transferase(Phosphotransferase) domain 1"/>
    <property type="match status" value="1"/>
</dbReference>
<dbReference type="CDD" id="cd04791">
    <property type="entry name" value="LanC_SerThrkinase"/>
    <property type="match status" value="1"/>
</dbReference>
<dbReference type="Pfam" id="PF00069">
    <property type="entry name" value="Pkinase"/>
    <property type="match status" value="1"/>
</dbReference>
<evidence type="ECO:0000259" key="1">
    <source>
        <dbReference type="PROSITE" id="PS50011"/>
    </source>
</evidence>
<proteinExistence type="predicted"/>
<dbReference type="RefSeq" id="WP_212019159.1">
    <property type="nucleotide sequence ID" value="NZ_JAAFYZ010000226.1"/>
</dbReference>
<dbReference type="EMBL" id="JAAFYZ010000226">
    <property type="protein sequence ID" value="MBS2553018.1"/>
    <property type="molecule type" value="Genomic_DNA"/>
</dbReference>
<dbReference type="InterPro" id="IPR011009">
    <property type="entry name" value="Kinase-like_dom_sf"/>
</dbReference>
<dbReference type="InterPro" id="IPR058053">
    <property type="entry name" value="RamC_C"/>
</dbReference>
<dbReference type="InterPro" id="IPR012341">
    <property type="entry name" value="6hp_glycosidase-like_sf"/>
</dbReference>